<evidence type="ECO:0000256" key="8">
    <source>
        <dbReference type="ARBA" id="ARBA00023235"/>
    </source>
</evidence>
<dbReference type="InterPro" id="IPR016055">
    <property type="entry name" value="A-D-PHexomutase_a/b/a-I/II/III"/>
</dbReference>
<dbReference type="InterPro" id="IPR005846">
    <property type="entry name" value="A-D-PHexomutase_a/b/a-III"/>
</dbReference>
<dbReference type="CDD" id="cd05799">
    <property type="entry name" value="PGM2"/>
    <property type="match status" value="1"/>
</dbReference>
<dbReference type="InterPro" id="IPR016066">
    <property type="entry name" value="A-D-PHexomutase_CS"/>
</dbReference>
<comment type="cofactor">
    <cofactor evidence="2">
        <name>Mg(2+)</name>
        <dbReference type="ChEBI" id="CHEBI:18420"/>
    </cofactor>
</comment>
<dbReference type="Pfam" id="PF02879">
    <property type="entry name" value="PGM_PMM_II"/>
    <property type="match status" value="1"/>
</dbReference>
<evidence type="ECO:0000259" key="13">
    <source>
        <dbReference type="Pfam" id="PF02880"/>
    </source>
</evidence>
<reference evidence="14" key="1">
    <citation type="submission" date="2020-10" db="EMBL/GenBank/DDBJ databases">
        <authorList>
            <person name="Gilroy R."/>
        </authorList>
    </citation>
    <scope>NUCLEOTIDE SEQUENCE</scope>
    <source>
        <strain evidence="14">23406</strain>
    </source>
</reference>
<dbReference type="Proteomes" id="UP000886891">
    <property type="component" value="Unassembled WGS sequence"/>
</dbReference>
<accession>A0A9D1SXH6</accession>
<comment type="similarity">
    <text evidence="3 9">Belongs to the phosphohexose mutase family.</text>
</comment>
<evidence type="ECO:0000259" key="12">
    <source>
        <dbReference type="Pfam" id="PF02879"/>
    </source>
</evidence>
<dbReference type="Pfam" id="PF02878">
    <property type="entry name" value="PGM_PMM_I"/>
    <property type="match status" value="1"/>
</dbReference>
<sequence>MEDRIYREWLAGVLPEEREELLAIGKNPQELKERFALELAFGTAGMRGEVGMGTYRMNRYTVMRATRGLANYVRSLGEAGCRRGVVISYDTRRFSRVFAITVAEVLSAYGVNAFLFEDVRPVPMCSFAVRYFGAAAGVMITASHNPKEYNGYKVYGEDGAQMAPEPTAEVVRFIRENPGYFDVKTTPIADDFRGKDNVKLNDYVTVIGKTVDEAYYDAILKLSLSPELTAERGKDIKLVYTPVHGAGYIPVTTTFRKLGIRPEIVKEQAMPDTEFSTVKVPNPEQAETLSMGIALGKQTGADVVLGTDPDCDRLGVAVRDDKGEFVLLSGNQIGVLMIDYILTRLKERGELPQNGAIVKTIVTTTLADRLAKSYGLTVFNVLTGFKYIGEKIKEWEASGEYTYLFGYEESYGTLRGTHARDKDAVVGSMLFAELCLYWESRGKTVYQRLDELFRRFGYYAERNTSIVYKGLDGMQEMANVMKALRARKVEAIGDQPVCTVKDYLTRTAVSQDGTVEPIDLPQSDVVYFELADGQFVCVRPSGTEPKLKIYVLVYADDKAAADRKADRTMAAIKEILA</sequence>
<dbReference type="EC" id="5.4.2.2" evidence="4"/>
<dbReference type="PANTHER" id="PTHR45745">
    <property type="entry name" value="PHOSPHOMANNOMUTASE 45A"/>
    <property type="match status" value="1"/>
</dbReference>
<dbReference type="InterPro" id="IPR005845">
    <property type="entry name" value="A-D-PHexomutase_a/b/a-II"/>
</dbReference>
<evidence type="ECO:0000259" key="10">
    <source>
        <dbReference type="Pfam" id="PF00408"/>
    </source>
</evidence>
<dbReference type="PANTHER" id="PTHR45745:SF1">
    <property type="entry name" value="PHOSPHOGLUCOMUTASE 2B-RELATED"/>
    <property type="match status" value="1"/>
</dbReference>
<proteinExistence type="inferred from homology"/>
<comment type="catalytic activity">
    <reaction evidence="1">
        <text>alpha-D-glucose 1-phosphate = alpha-D-glucose 6-phosphate</text>
        <dbReference type="Rhea" id="RHEA:23536"/>
        <dbReference type="ChEBI" id="CHEBI:58225"/>
        <dbReference type="ChEBI" id="CHEBI:58601"/>
        <dbReference type="EC" id="5.4.2.2"/>
    </reaction>
</comment>
<dbReference type="Gene3D" id="3.30.310.50">
    <property type="entry name" value="Alpha-D-phosphohexomutase, C-terminal domain"/>
    <property type="match status" value="1"/>
</dbReference>
<protein>
    <recommendedName>
        <fullName evidence="4">phosphoglucomutase (alpha-D-glucose-1,6-bisphosphate-dependent)</fullName>
        <ecNumber evidence="4">5.4.2.2</ecNumber>
    </recommendedName>
</protein>
<dbReference type="InterPro" id="IPR036900">
    <property type="entry name" value="A-D-PHexomutase_C_sf"/>
</dbReference>
<evidence type="ECO:0000256" key="7">
    <source>
        <dbReference type="ARBA" id="ARBA00022842"/>
    </source>
</evidence>
<reference evidence="14" key="2">
    <citation type="journal article" date="2021" name="PeerJ">
        <title>Extensive microbial diversity within the chicken gut microbiome revealed by metagenomics and culture.</title>
        <authorList>
            <person name="Gilroy R."/>
            <person name="Ravi A."/>
            <person name="Getino M."/>
            <person name="Pursley I."/>
            <person name="Horton D.L."/>
            <person name="Alikhan N.F."/>
            <person name="Baker D."/>
            <person name="Gharbi K."/>
            <person name="Hall N."/>
            <person name="Watson M."/>
            <person name="Adriaenssens E.M."/>
            <person name="Foster-Nyarko E."/>
            <person name="Jarju S."/>
            <person name="Secka A."/>
            <person name="Antonio M."/>
            <person name="Oren A."/>
            <person name="Chaudhuri R.R."/>
            <person name="La Ragione R."/>
            <person name="Hildebrand F."/>
            <person name="Pallen M.J."/>
        </authorList>
    </citation>
    <scope>NUCLEOTIDE SEQUENCE</scope>
    <source>
        <strain evidence="14">23406</strain>
    </source>
</reference>
<name>A0A9D1SXH6_9FIRM</name>
<dbReference type="PROSITE" id="PS00710">
    <property type="entry name" value="PGM_PMM"/>
    <property type="match status" value="1"/>
</dbReference>
<comment type="caution">
    <text evidence="14">The sequence shown here is derived from an EMBL/GenBank/DDBJ whole genome shotgun (WGS) entry which is preliminary data.</text>
</comment>
<dbReference type="GO" id="GO:0008973">
    <property type="term" value="F:phosphopentomutase activity"/>
    <property type="evidence" value="ECO:0007669"/>
    <property type="project" value="TreeGrafter"/>
</dbReference>
<dbReference type="SUPFAM" id="SSF55957">
    <property type="entry name" value="Phosphoglucomutase, C-terminal domain"/>
    <property type="match status" value="1"/>
</dbReference>
<feature type="domain" description="Alpha-D-phosphohexomutase alpha/beta/alpha" evidence="11">
    <location>
        <begin position="40"/>
        <end position="176"/>
    </location>
</feature>
<dbReference type="InterPro" id="IPR005844">
    <property type="entry name" value="A-D-PHexomutase_a/b/a-I"/>
</dbReference>
<gene>
    <name evidence="14" type="ORF">IAB14_01110</name>
</gene>
<evidence type="ECO:0000256" key="2">
    <source>
        <dbReference type="ARBA" id="ARBA00001946"/>
    </source>
</evidence>
<dbReference type="EMBL" id="DVOH01000012">
    <property type="protein sequence ID" value="HIU99695.1"/>
    <property type="molecule type" value="Genomic_DNA"/>
</dbReference>
<evidence type="ECO:0000313" key="15">
    <source>
        <dbReference type="Proteomes" id="UP000886891"/>
    </source>
</evidence>
<evidence type="ECO:0000256" key="3">
    <source>
        <dbReference type="ARBA" id="ARBA00010231"/>
    </source>
</evidence>
<feature type="domain" description="Alpha-D-phosphohexomutase alpha/beta/alpha" evidence="12">
    <location>
        <begin position="214"/>
        <end position="322"/>
    </location>
</feature>
<evidence type="ECO:0000256" key="1">
    <source>
        <dbReference type="ARBA" id="ARBA00000443"/>
    </source>
</evidence>
<keyword evidence="5" id="KW-0597">Phosphoprotein</keyword>
<dbReference type="GO" id="GO:0006166">
    <property type="term" value="P:purine ribonucleoside salvage"/>
    <property type="evidence" value="ECO:0007669"/>
    <property type="project" value="TreeGrafter"/>
</dbReference>
<dbReference type="SUPFAM" id="SSF53738">
    <property type="entry name" value="Phosphoglucomutase, first 3 domains"/>
    <property type="match status" value="3"/>
</dbReference>
<dbReference type="Pfam" id="PF00408">
    <property type="entry name" value="PGM_PMM_IV"/>
    <property type="match status" value="1"/>
</dbReference>
<evidence type="ECO:0000256" key="9">
    <source>
        <dbReference type="RuleBase" id="RU004326"/>
    </source>
</evidence>
<dbReference type="GO" id="GO:0004614">
    <property type="term" value="F:phosphoglucomutase activity"/>
    <property type="evidence" value="ECO:0007669"/>
    <property type="project" value="UniProtKB-EC"/>
</dbReference>
<dbReference type="AlphaFoldDB" id="A0A9D1SXH6"/>
<evidence type="ECO:0000313" key="14">
    <source>
        <dbReference type="EMBL" id="HIU99695.1"/>
    </source>
</evidence>
<dbReference type="InterPro" id="IPR005843">
    <property type="entry name" value="A-D-PHexomutase_C"/>
</dbReference>
<keyword evidence="6 9" id="KW-0479">Metal-binding</keyword>
<feature type="domain" description="Alpha-D-phosphohexomutase C-terminal" evidence="10">
    <location>
        <begin position="512"/>
        <end position="566"/>
    </location>
</feature>
<organism evidence="14 15">
    <name type="scientific">Candidatus Stercoripulliclostridium merdipullorum</name>
    <dbReference type="NCBI Taxonomy" id="2840952"/>
    <lineage>
        <taxon>Bacteria</taxon>
        <taxon>Bacillati</taxon>
        <taxon>Bacillota</taxon>
        <taxon>Clostridia</taxon>
        <taxon>Eubacteriales</taxon>
        <taxon>Candidatus Stercoripulliclostridium</taxon>
    </lineage>
</organism>
<keyword evidence="7 9" id="KW-0460">Magnesium</keyword>
<dbReference type="Gene3D" id="3.40.120.10">
    <property type="entry name" value="Alpha-D-Glucose-1,6-Bisphosphate, subunit A, domain 3"/>
    <property type="match status" value="3"/>
</dbReference>
<evidence type="ECO:0000256" key="6">
    <source>
        <dbReference type="ARBA" id="ARBA00022723"/>
    </source>
</evidence>
<dbReference type="GO" id="GO:0005975">
    <property type="term" value="P:carbohydrate metabolic process"/>
    <property type="evidence" value="ECO:0007669"/>
    <property type="project" value="InterPro"/>
</dbReference>
<evidence type="ECO:0000256" key="4">
    <source>
        <dbReference type="ARBA" id="ARBA00012728"/>
    </source>
</evidence>
<dbReference type="Pfam" id="PF02880">
    <property type="entry name" value="PGM_PMM_III"/>
    <property type="match status" value="1"/>
</dbReference>
<keyword evidence="8" id="KW-0413">Isomerase</keyword>
<evidence type="ECO:0000256" key="5">
    <source>
        <dbReference type="ARBA" id="ARBA00022553"/>
    </source>
</evidence>
<feature type="domain" description="Alpha-D-phosphohexomutase alpha/beta/alpha" evidence="13">
    <location>
        <begin position="330"/>
        <end position="456"/>
    </location>
</feature>
<dbReference type="GO" id="GO:0000287">
    <property type="term" value="F:magnesium ion binding"/>
    <property type="evidence" value="ECO:0007669"/>
    <property type="project" value="InterPro"/>
</dbReference>
<evidence type="ECO:0000259" key="11">
    <source>
        <dbReference type="Pfam" id="PF02878"/>
    </source>
</evidence>